<dbReference type="InterPro" id="IPR001867">
    <property type="entry name" value="OmpR/PhoB-type_DNA-bd"/>
</dbReference>
<dbReference type="GO" id="GO:0000160">
    <property type="term" value="P:phosphorelay signal transduction system"/>
    <property type="evidence" value="ECO:0007669"/>
    <property type="project" value="InterPro"/>
</dbReference>
<dbReference type="Gene3D" id="1.25.40.10">
    <property type="entry name" value="Tetratricopeptide repeat domain"/>
    <property type="match status" value="1"/>
</dbReference>
<dbReference type="InterPro" id="IPR011990">
    <property type="entry name" value="TPR-like_helical_dom_sf"/>
</dbReference>
<dbReference type="InterPro" id="IPR016032">
    <property type="entry name" value="Sig_transdc_resp-reg_C-effctor"/>
</dbReference>
<dbReference type="OrthoDB" id="3218493at2"/>
<dbReference type="EMBL" id="MBLM01000014">
    <property type="protein sequence ID" value="OHV44981.1"/>
    <property type="molecule type" value="Genomic_DNA"/>
</dbReference>
<dbReference type="Proteomes" id="UP000179627">
    <property type="component" value="Unassembled WGS sequence"/>
</dbReference>
<dbReference type="GO" id="GO:0006355">
    <property type="term" value="P:regulation of DNA-templated transcription"/>
    <property type="evidence" value="ECO:0007669"/>
    <property type="project" value="InterPro"/>
</dbReference>
<gene>
    <name evidence="8" type="ORF">CC117_09810</name>
</gene>
<dbReference type="SUPFAM" id="SSF46894">
    <property type="entry name" value="C-terminal effector domain of the bipartite response regulators"/>
    <property type="match status" value="1"/>
</dbReference>
<reference evidence="9" key="1">
    <citation type="submission" date="2016-07" db="EMBL/GenBank/DDBJ databases">
        <title>Sequence Frankia sp. strain CcI1.17.</title>
        <authorList>
            <person name="Ghodhbane-Gtari F."/>
            <person name="Swanson E."/>
            <person name="Gueddou A."/>
            <person name="Morris K."/>
            <person name="Hezbri K."/>
            <person name="Ktari A."/>
            <person name="Nouioui I."/>
            <person name="Abebe-Akele F."/>
            <person name="Simpson S."/>
            <person name="Thomas K."/>
            <person name="Gtari M."/>
            <person name="Tisa L.S."/>
            <person name="Hurst S."/>
        </authorList>
    </citation>
    <scope>NUCLEOTIDE SEQUENCE [LARGE SCALE GENOMIC DNA]</scope>
    <source>
        <strain evidence="9">Cc1.17</strain>
    </source>
</reference>
<evidence type="ECO:0000256" key="3">
    <source>
        <dbReference type="ARBA" id="ARBA00023125"/>
    </source>
</evidence>
<dbReference type="SUPFAM" id="SSF48452">
    <property type="entry name" value="TPR-like"/>
    <property type="match status" value="1"/>
</dbReference>
<name>A0A1S1RGV4_9ACTN</name>
<feature type="DNA-binding region" description="OmpR/PhoB-type" evidence="5">
    <location>
        <begin position="1"/>
        <end position="97"/>
    </location>
</feature>
<dbReference type="AlphaFoldDB" id="A0A1S1RGV4"/>
<dbReference type="PANTHER" id="PTHR35807:SF1">
    <property type="entry name" value="TRANSCRIPTIONAL REGULATOR REDD"/>
    <property type="match status" value="1"/>
</dbReference>
<dbReference type="PROSITE" id="PS51755">
    <property type="entry name" value="OMPR_PHOB"/>
    <property type="match status" value="1"/>
</dbReference>
<feature type="region of interest" description="Disordered" evidence="6">
    <location>
        <begin position="259"/>
        <end position="299"/>
    </location>
</feature>
<evidence type="ECO:0000313" key="9">
    <source>
        <dbReference type="Proteomes" id="UP000179627"/>
    </source>
</evidence>
<keyword evidence="4" id="KW-0804">Transcription</keyword>
<dbReference type="InterPro" id="IPR051677">
    <property type="entry name" value="AfsR-DnrI-RedD_regulator"/>
</dbReference>
<feature type="compositionally biased region" description="Pro residues" evidence="6">
    <location>
        <begin position="268"/>
        <end position="289"/>
    </location>
</feature>
<keyword evidence="2" id="KW-0805">Transcription regulation</keyword>
<evidence type="ECO:0000313" key="8">
    <source>
        <dbReference type="EMBL" id="OHV44981.1"/>
    </source>
</evidence>
<dbReference type="SMART" id="SM01043">
    <property type="entry name" value="BTAD"/>
    <property type="match status" value="1"/>
</dbReference>
<dbReference type="InterPro" id="IPR041664">
    <property type="entry name" value="AAA_16"/>
</dbReference>
<dbReference type="CDD" id="cd15831">
    <property type="entry name" value="BTAD"/>
    <property type="match status" value="1"/>
</dbReference>
<dbReference type="Pfam" id="PF03704">
    <property type="entry name" value="BTAD"/>
    <property type="match status" value="1"/>
</dbReference>
<evidence type="ECO:0000256" key="2">
    <source>
        <dbReference type="ARBA" id="ARBA00023015"/>
    </source>
</evidence>
<proteinExistence type="inferred from homology"/>
<evidence type="ECO:0000259" key="7">
    <source>
        <dbReference type="PROSITE" id="PS51755"/>
    </source>
</evidence>
<keyword evidence="9" id="KW-1185">Reference proteome</keyword>
<comment type="caution">
    <text evidence="8">The sequence shown here is derived from an EMBL/GenBank/DDBJ whole genome shotgun (WGS) entry which is preliminary data.</text>
</comment>
<dbReference type="PANTHER" id="PTHR35807">
    <property type="entry name" value="TRANSCRIPTIONAL REGULATOR REDD-RELATED"/>
    <property type="match status" value="1"/>
</dbReference>
<evidence type="ECO:0000256" key="5">
    <source>
        <dbReference type="PROSITE-ProRule" id="PRU01091"/>
    </source>
</evidence>
<dbReference type="Gene3D" id="1.10.10.10">
    <property type="entry name" value="Winged helix-like DNA-binding domain superfamily/Winged helix DNA-binding domain"/>
    <property type="match status" value="1"/>
</dbReference>
<evidence type="ECO:0000256" key="4">
    <source>
        <dbReference type="ARBA" id="ARBA00023163"/>
    </source>
</evidence>
<accession>A0A1S1RGV4</accession>
<dbReference type="Pfam" id="PF00486">
    <property type="entry name" value="Trans_reg_C"/>
    <property type="match status" value="1"/>
</dbReference>
<dbReference type="InterPro" id="IPR005158">
    <property type="entry name" value="BTAD"/>
</dbReference>
<feature type="domain" description="OmpR/PhoB-type" evidence="7">
    <location>
        <begin position="1"/>
        <end position="97"/>
    </location>
</feature>
<dbReference type="RefSeq" id="WP_071082392.1">
    <property type="nucleotide sequence ID" value="NZ_MBLM01000014.1"/>
</dbReference>
<protein>
    <submittedName>
        <fullName evidence="8">Transcriptional regulator</fullName>
    </submittedName>
</protein>
<sequence>MRFGVLGAITVRDGQDRDVDVGTGRAATLLALLLAQRNAPLSPARLADQLWAGEPPATAATTLQGWISRLRRLLEPGVPASQARLLVTRTAGYQIVLPDPIGQLDAEAFRRDASTLQRELRDGWPARAAEAGRAALDRWRGEDPYGGLLDEALPEVPSRLREERLVAVERYLLARLDLGDHFALSAELAALVESHPTRESLWGMRVLALYRSDRQADALAVFARVRDLLRDEMGLDPAATLRTIETAVRQMDPAAWRPGWWPGRLPGPARPPEGLPGPGPARLPEPSRPSAPAQPTAPARSMFVGRATELEALLAVAATVRAGARSAVVSGPAGVGKTRLLAEAVPQTPTDTSNPSTGRLASRWVRCHPGDDAAPYDVWRRLFPAARPQPDTSVRSWAFAVVETVRADTDRGPLAIVVDDLQWADAASLRVLTIVVRELATYPVLFAATVREVDGLGADGRTAAGDDLALGGQDPAPGDGDPVHVALAALGRLPGERLRVGPLTAAAVAEYVAATVPSTALTELTAPAPPARPPAVSALSDDSPRDHEAEAVAAVVAERSAGNAFFMTELTRLVAAGRPARDLPERVIDVVSAQVSGLGEPAHQLLRAAAVLGHDVPVDVVVEVTGVGPPAHVDAALEAAVRAGLLADEPGLVRFTHALVREGLVARTTRRVQAGWHRRCAEVLAARGAGGVEAVARHLLLGDDPGGPQAALAAAEAALVVADFDGAYAWARRGLDAADPGDGALRARLGLAAGRAQRLAGRLDEAAVRLTATYDDALAADEPDLAALVALEHAGGPVTGYWSLAGETAPSVLARLTSARSLPGITAPTAGAVDAACAVRFALAGDGQRAERHLSSAQAALAATTAGQDGVDADASRRLEWMVLLARFVTAWRPDLAAERLTILDRLGELAAHDVGARLTAAHLRALTVLELGRLDEADGLAHMIAVTARRLRYDDFSLVASWWDAMRDLMSGRLEDAMTAAEAVFSPLLVASPEAAVVARTSVEAIGGMVAWENGALLDAMPDATGPPPTDHLAWLVVRALALAQGGRVDESMDVLAPVLQPGLPAVGDGPPATSSLILLTEWCWYARSRQWAEPLLDRVEPWAETVVVFAPGGVCMGSGHLYVGTLATVLGDRVRGRRELDAAIAANARLGMPRFAARARERRQNG</sequence>
<dbReference type="GO" id="GO:0003677">
    <property type="term" value="F:DNA binding"/>
    <property type="evidence" value="ECO:0007669"/>
    <property type="project" value="UniProtKB-UniRule"/>
</dbReference>
<evidence type="ECO:0000256" key="6">
    <source>
        <dbReference type="SAM" id="MobiDB-lite"/>
    </source>
</evidence>
<comment type="similarity">
    <text evidence="1">Belongs to the AfsR/DnrI/RedD regulatory family.</text>
</comment>
<dbReference type="SMART" id="SM00862">
    <property type="entry name" value="Trans_reg_C"/>
    <property type="match status" value="1"/>
</dbReference>
<keyword evidence="3 5" id="KW-0238">DNA-binding</keyword>
<evidence type="ECO:0000256" key="1">
    <source>
        <dbReference type="ARBA" id="ARBA00005820"/>
    </source>
</evidence>
<dbReference type="InterPro" id="IPR036388">
    <property type="entry name" value="WH-like_DNA-bd_sf"/>
</dbReference>
<organism evidence="8 9">
    <name type="scientific">Parafrankia colletiae</name>
    <dbReference type="NCBI Taxonomy" id="573497"/>
    <lineage>
        <taxon>Bacteria</taxon>
        <taxon>Bacillati</taxon>
        <taxon>Actinomycetota</taxon>
        <taxon>Actinomycetes</taxon>
        <taxon>Frankiales</taxon>
        <taxon>Frankiaceae</taxon>
        <taxon>Parafrankia</taxon>
    </lineage>
</organism>
<dbReference type="Pfam" id="PF13191">
    <property type="entry name" value="AAA_16"/>
    <property type="match status" value="1"/>
</dbReference>